<reference evidence="1 2" key="1">
    <citation type="submission" date="2018-06" db="EMBL/GenBank/DDBJ databases">
        <title>Comparative genomics reveals the genomic features of Rhizophagus irregularis, R. cerebriforme, R. diaphanum and Gigaspora rosea, and their symbiotic lifestyle signature.</title>
        <authorList>
            <person name="Morin E."/>
            <person name="San Clemente H."/>
            <person name="Chen E.C.H."/>
            <person name="De La Providencia I."/>
            <person name="Hainaut M."/>
            <person name="Kuo A."/>
            <person name="Kohler A."/>
            <person name="Murat C."/>
            <person name="Tang N."/>
            <person name="Roy S."/>
            <person name="Loubradou J."/>
            <person name="Henrissat B."/>
            <person name="Grigoriev I.V."/>
            <person name="Corradi N."/>
            <person name="Roux C."/>
            <person name="Martin F.M."/>
        </authorList>
    </citation>
    <scope>NUCLEOTIDE SEQUENCE [LARGE SCALE GENOMIC DNA]</scope>
    <source>
        <strain evidence="1 2">DAOM 227022</strain>
    </source>
</reference>
<dbReference type="EMBL" id="QKYT01000006">
    <property type="protein sequence ID" value="RIA99181.1"/>
    <property type="molecule type" value="Genomic_DNA"/>
</dbReference>
<evidence type="ECO:0000313" key="1">
    <source>
        <dbReference type="EMBL" id="RIA99181.1"/>
    </source>
</evidence>
<accession>A0A397TVJ2</accession>
<name>A0A397TVJ2_9GLOM</name>
<keyword evidence="2" id="KW-1185">Reference proteome</keyword>
<organism evidence="1 2">
    <name type="scientific">Glomus cerebriforme</name>
    <dbReference type="NCBI Taxonomy" id="658196"/>
    <lineage>
        <taxon>Eukaryota</taxon>
        <taxon>Fungi</taxon>
        <taxon>Fungi incertae sedis</taxon>
        <taxon>Mucoromycota</taxon>
        <taxon>Glomeromycotina</taxon>
        <taxon>Glomeromycetes</taxon>
        <taxon>Glomerales</taxon>
        <taxon>Glomeraceae</taxon>
        <taxon>Glomus</taxon>
    </lineage>
</organism>
<dbReference type="Proteomes" id="UP000265703">
    <property type="component" value="Unassembled WGS sequence"/>
</dbReference>
<protein>
    <submittedName>
        <fullName evidence="1">Uncharacterized protein</fullName>
    </submittedName>
</protein>
<proteinExistence type="predicted"/>
<dbReference type="AlphaFoldDB" id="A0A397TVJ2"/>
<dbReference type="OrthoDB" id="2439558at2759"/>
<comment type="caution">
    <text evidence="1">The sequence shown here is derived from an EMBL/GenBank/DDBJ whole genome shotgun (WGS) entry which is preliminary data.</text>
</comment>
<sequence length="156" mass="17986">MENQKSLANTEVLFDMKKITADNINMEGIERIENILYEEPDFSSIKSNEAISDYGLCEEYDISILIEDLFRFFILNICGNMVYQTCAKETDKRRTLYCSSCKKNNSNPLLPSGDLEFDNDLFEKICNKYSEVISKMLLQSDLYIITSSVLQKLVIV</sequence>
<gene>
    <name evidence="1" type="ORF">C1645_811647</name>
</gene>
<evidence type="ECO:0000313" key="2">
    <source>
        <dbReference type="Proteomes" id="UP000265703"/>
    </source>
</evidence>